<keyword evidence="2" id="KW-1185">Reference proteome</keyword>
<reference evidence="1 2" key="1">
    <citation type="submission" date="2021-02" db="EMBL/GenBank/DDBJ databases">
        <title>De Novo genome assembly of isolated myxobacteria.</title>
        <authorList>
            <person name="Stevens D.C."/>
        </authorList>
    </citation>
    <scope>NUCLEOTIDE SEQUENCE [LARGE SCALE GENOMIC DNA]</scope>
    <source>
        <strain evidence="1 2">ATCC 29039</strain>
    </source>
</reference>
<evidence type="ECO:0000313" key="1">
    <source>
        <dbReference type="EMBL" id="MBN8232693.1"/>
    </source>
</evidence>
<dbReference type="EMBL" id="JAFIMU010000013">
    <property type="protein sequence ID" value="MBN8232693.1"/>
    <property type="molecule type" value="Genomic_DNA"/>
</dbReference>
<dbReference type="RefSeq" id="WP_207057228.1">
    <property type="nucleotide sequence ID" value="NZ_JAFIMU010000013.1"/>
</dbReference>
<evidence type="ECO:0008006" key="3">
    <source>
        <dbReference type="Google" id="ProtNLM"/>
    </source>
</evidence>
<evidence type="ECO:0000313" key="2">
    <source>
        <dbReference type="Proteomes" id="UP000664052"/>
    </source>
</evidence>
<protein>
    <recommendedName>
        <fullName evidence="3">Lipoprotein</fullName>
    </recommendedName>
</protein>
<proteinExistence type="predicted"/>
<dbReference type="Proteomes" id="UP000664052">
    <property type="component" value="Unassembled WGS sequence"/>
</dbReference>
<sequence length="173" mass="17716">MRLNLLPVIGLLFLPACDSKSEQTEGVGTLKGDKAFPVTWSGELLPRSPDGGTSFSIAVLSDSDFSGLCTTPADAGYELPPSRFVTVSVLGPPAAGTFEVGSANGPGFVQLQQRLTDGGTETIGVATSGSIQLTTATTDQLVGSFDVQLLGRSDGVATGLSGTFDAPFCANRK</sequence>
<accession>A0ABS3DMZ7</accession>
<comment type="caution">
    <text evidence="1">The sequence shown here is derived from an EMBL/GenBank/DDBJ whole genome shotgun (WGS) entry which is preliminary data.</text>
</comment>
<gene>
    <name evidence="1" type="ORF">JYK02_34765</name>
</gene>
<name>A0ABS3DMZ7_9BACT</name>
<organism evidence="1 2">
    <name type="scientific">Corallococcus macrosporus</name>
    <dbReference type="NCBI Taxonomy" id="35"/>
    <lineage>
        <taxon>Bacteria</taxon>
        <taxon>Pseudomonadati</taxon>
        <taxon>Myxococcota</taxon>
        <taxon>Myxococcia</taxon>
        <taxon>Myxococcales</taxon>
        <taxon>Cystobacterineae</taxon>
        <taxon>Myxococcaceae</taxon>
        <taxon>Corallococcus</taxon>
    </lineage>
</organism>